<accession>A0A7G1P428</accession>
<organism evidence="5 6">
    <name type="scientific">Streptomyces aurantiacus</name>
    <dbReference type="NCBI Taxonomy" id="47760"/>
    <lineage>
        <taxon>Bacteria</taxon>
        <taxon>Bacillati</taxon>
        <taxon>Actinomycetota</taxon>
        <taxon>Actinomycetes</taxon>
        <taxon>Kitasatosporales</taxon>
        <taxon>Streptomycetaceae</taxon>
        <taxon>Streptomyces</taxon>
        <taxon>Streptomyces aurantiacus group</taxon>
    </lineage>
</organism>
<gene>
    <name evidence="5" type="ORF">GCM10017557_34530</name>
</gene>
<dbReference type="SMART" id="SM00862">
    <property type="entry name" value="Trans_reg_C"/>
    <property type="match status" value="1"/>
</dbReference>
<evidence type="ECO:0000256" key="1">
    <source>
        <dbReference type="ARBA" id="ARBA00023125"/>
    </source>
</evidence>
<dbReference type="GO" id="GO:0006355">
    <property type="term" value="P:regulation of DNA-templated transcription"/>
    <property type="evidence" value="ECO:0007669"/>
    <property type="project" value="InterPro"/>
</dbReference>
<dbReference type="InterPro" id="IPR001867">
    <property type="entry name" value="OmpR/PhoB-type_DNA-bd"/>
</dbReference>
<feature type="DNA-binding region" description="OmpR/PhoB-type" evidence="2">
    <location>
        <begin position="70"/>
        <end position="166"/>
    </location>
</feature>
<dbReference type="InterPro" id="IPR016032">
    <property type="entry name" value="Sig_transdc_resp-reg_C-effctor"/>
</dbReference>
<dbReference type="AlphaFoldDB" id="A0A7G1P428"/>
<dbReference type="EMBL" id="AP023440">
    <property type="protein sequence ID" value="BCL28594.1"/>
    <property type="molecule type" value="Genomic_DNA"/>
</dbReference>
<dbReference type="InterPro" id="IPR036388">
    <property type="entry name" value="WH-like_DNA-bd_sf"/>
</dbReference>
<name>A0A7G1P428_9ACTN</name>
<keyword evidence="1 2" id="KW-0238">DNA-binding</keyword>
<dbReference type="SUPFAM" id="SSF46894">
    <property type="entry name" value="C-terminal effector domain of the bipartite response regulators"/>
    <property type="match status" value="1"/>
</dbReference>
<dbReference type="Pfam" id="PF00486">
    <property type="entry name" value="Trans_reg_C"/>
    <property type="match status" value="1"/>
</dbReference>
<dbReference type="RefSeq" id="WP_190850837.1">
    <property type="nucleotide sequence ID" value="NZ_AP023440.1"/>
</dbReference>
<dbReference type="KEGG" id="sgm:GCM10017557_34530"/>
<reference evidence="5 6" key="1">
    <citation type="journal article" date="2014" name="Int. J. Syst. Evol. Microbiol.">
        <title>Complete genome sequence of Corynebacterium casei LMG S-19264T (=DSM 44701T), isolated from a smear-ripened cheese.</title>
        <authorList>
            <consortium name="US DOE Joint Genome Institute (JGI-PGF)"/>
            <person name="Walter F."/>
            <person name="Albersmeier A."/>
            <person name="Kalinowski J."/>
            <person name="Ruckert C."/>
        </authorList>
    </citation>
    <scope>NUCLEOTIDE SEQUENCE [LARGE SCALE GENOMIC DNA]</scope>
    <source>
        <strain evidence="5 6">JCM 4677</strain>
    </source>
</reference>
<feature type="domain" description="OmpR/PhoB-type" evidence="4">
    <location>
        <begin position="70"/>
        <end position="166"/>
    </location>
</feature>
<dbReference type="PROSITE" id="PS51755">
    <property type="entry name" value="OMPR_PHOB"/>
    <property type="match status" value="1"/>
</dbReference>
<dbReference type="GO" id="GO:0003677">
    <property type="term" value="F:DNA binding"/>
    <property type="evidence" value="ECO:0007669"/>
    <property type="project" value="UniProtKB-UniRule"/>
</dbReference>
<keyword evidence="6" id="KW-1185">Reference proteome</keyword>
<evidence type="ECO:0000256" key="2">
    <source>
        <dbReference type="PROSITE-ProRule" id="PRU01091"/>
    </source>
</evidence>
<sequence>MKDIATLGVKIVRWPAESEKLEIFRLQTLPCLIVVARGAGVPDPAGAHEDWVREPVDAWELKVRVRSLHLKATSRSTCPFVDEEGMLRYGDAVLPLTVSEGVVFRGLVQRCPGMASRAELEKLLLSADLSASHNALDLHIMRLRRKVVPVGLVIETVRGRGFLLKIPTAEIPDSGSSGASGGVPAAGTQGRVTAPVGDDRAGRKPRGAGQAPRE</sequence>
<dbReference type="Proteomes" id="UP000516444">
    <property type="component" value="Chromosome"/>
</dbReference>
<feature type="compositionally biased region" description="Low complexity" evidence="3">
    <location>
        <begin position="174"/>
        <end position="187"/>
    </location>
</feature>
<dbReference type="Gene3D" id="1.10.10.10">
    <property type="entry name" value="Winged helix-like DNA-binding domain superfamily/Winged helix DNA-binding domain"/>
    <property type="match status" value="1"/>
</dbReference>
<protein>
    <recommendedName>
        <fullName evidence="4">OmpR/PhoB-type domain-containing protein</fullName>
    </recommendedName>
</protein>
<feature type="region of interest" description="Disordered" evidence="3">
    <location>
        <begin position="172"/>
        <end position="214"/>
    </location>
</feature>
<evidence type="ECO:0000259" key="4">
    <source>
        <dbReference type="PROSITE" id="PS51755"/>
    </source>
</evidence>
<proteinExistence type="predicted"/>
<evidence type="ECO:0000313" key="5">
    <source>
        <dbReference type="EMBL" id="BCL28594.1"/>
    </source>
</evidence>
<evidence type="ECO:0000256" key="3">
    <source>
        <dbReference type="SAM" id="MobiDB-lite"/>
    </source>
</evidence>
<evidence type="ECO:0000313" key="6">
    <source>
        <dbReference type="Proteomes" id="UP000516444"/>
    </source>
</evidence>
<dbReference type="GO" id="GO:0000160">
    <property type="term" value="P:phosphorelay signal transduction system"/>
    <property type="evidence" value="ECO:0007669"/>
    <property type="project" value="InterPro"/>
</dbReference>